<evidence type="ECO:0000313" key="2">
    <source>
        <dbReference type="Proteomes" id="UP000323380"/>
    </source>
</evidence>
<accession>A0A5D0NE53</accession>
<organism evidence="1 2">
    <name type="scientific">Actinomadura chibensis</name>
    <dbReference type="NCBI Taxonomy" id="392828"/>
    <lineage>
        <taxon>Bacteria</taxon>
        <taxon>Bacillati</taxon>
        <taxon>Actinomycetota</taxon>
        <taxon>Actinomycetes</taxon>
        <taxon>Streptosporangiales</taxon>
        <taxon>Thermomonosporaceae</taxon>
        <taxon>Actinomadura</taxon>
    </lineage>
</organism>
<dbReference type="Proteomes" id="UP000323380">
    <property type="component" value="Unassembled WGS sequence"/>
</dbReference>
<protein>
    <submittedName>
        <fullName evidence="1">Uncharacterized protein</fullName>
    </submittedName>
</protein>
<proteinExistence type="predicted"/>
<dbReference type="STRING" id="1220554.GCA_001552135_02703"/>
<dbReference type="AlphaFoldDB" id="A0A5D0NE53"/>
<gene>
    <name evidence="1" type="ORF">FXF69_28260</name>
</gene>
<dbReference type="EMBL" id="VSFG01000007">
    <property type="protein sequence ID" value="TYB42688.1"/>
    <property type="molecule type" value="Genomic_DNA"/>
</dbReference>
<reference evidence="1 2" key="1">
    <citation type="submission" date="2019-08" db="EMBL/GenBank/DDBJ databases">
        <title>Actinomadura sp. nov. CYP1-5 isolated from mountain soil.</title>
        <authorList>
            <person name="Songsumanus A."/>
            <person name="Kuncharoen N."/>
            <person name="Kudo T."/>
            <person name="Yuki M."/>
            <person name="Igarashi Y."/>
            <person name="Tanasupawat S."/>
        </authorList>
    </citation>
    <scope>NUCLEOTIDE SEQUENCE [LARGE SCALE GENOMIC DNA]</scope>
    <source>
        <strain evidence="1 2">JCM 14158</strain>
    </source>
</reference>
<dbReference type="RefSeq" id="WP_067890207.1">
    <property type="nucleotide sequence ID" value="NZ_VSFG01000007.1"/>
</dbReference>
<evidence type="ECO:0000313" key="1">
    <source>
        <dbReference type="EMBL" id="TYB42688.1"/>
    </source>
</evidence>
<comment type="caution">
    <text evidence="1">The sequence shown here is derived from an EMBL/GenBank/DDBJ whole genome shotgun (WGS) entry which is preliminary data.</text>
</comment>
<name>A0A5D0NE53_9ACTN</name>
<keyword evidence="2" id="KW-1185">Reference proteome</keyword>
<sequence>MKITDEQVATLRAQLAGDREEHLRLMDRLDPDEANVCYTALVAAGFIEAAEQRFIKDGEVATDSEVIDFVARIRERGDETPGIIDPQVAESMIFDLLGKGSMVDADPDTKFGHQIVLLAALIGERQFTDAELDDFLLGARALADELLE</sequence>